<keyword evidence="6" id="KW-0325">Glycoprotein</keyword>
<dbReference type="InterPro" id="IPR013783">
    <property type="entry name" value="Ig-like_fold"/>
</dbReference>
<dbReference type="InterPro" id="IPR007110">
    <property type="entry name" value="Ig-like_dom"/>
</dbReference>
<accession>A0A096M5U1</accession>
<evidence type="ECO:0000259" key="10">
    <source>
        <dbReference type="PROSITE" id="PS50835"/>
    </source>
</evidence>
<name>A0A096M5U1_POEFO</name>
<keyword evidence="5" id="KW-1015">Disulfide bond</keyword>
<sequence length="603" mass="67008">MTSLLYRFSLGLLGLQIFVMGIQGQSEDAPAKVSLTTLEEKETVLPCPYELNGEKVVQVTWYKIGLDENKEQMIAVHMTDGQHTSDKWQGRVHFKSNKPIEDSALVITSTKPSDEGDYLCQITLFPSGSIDKEMHLTVWTLPISSLDPVDVKEGDSYKVVASCRSVAVPLPELSWDTELNGKTNKLISDKGVVSIHFSLHPLRSMNGKKLDCLVQYPEYDSPRRIENRLVVHFPPNAEVSGYSEQWSVGMENAALTCKHEGSPEPTLTWTRLGGQLPSGAVPHPDGRLVFERPLNTNDSGTYQCLVNNSEGVDKDTVTITLGACCAPDKWMIFMIMGGTVAGLLILMLVIFFVLACHHHRKNKKLKKELTQKKEEISTLSRQASFRRVNSVSTDAREVLLEQLEEHHPLKVEGTLRNSLSSLGEQARCRDSRSTVSGGRGGGAPAYDSLGRPSIYNNSRRGRDRPMDRDSETRLRVEQYVRNSNMSLQDPRLLPPLLQPTYPVVHSTEIVRRMNGNAVIPTEGGSHSGSAIRNYQPPTISCTYPQVTYDEDEIDEGLGGPASQEHPDDQDSVASSSNFSKNRMSPQPHNHNPHTSYVHKAQIV</sequence>
<dbReference type="EMBL" id="AYCK01006332">
    <property type="status" value="NOT_ANNOTATED_CDS"/>
    <property type="molecule type" value="Genomic_DNA"/>
</dbReference>
<dbReference type="InterPro" id="IPR013106">
    <property type="entry name" value="Ig_V-set"/>
</dbReference>
<reference evidence="12" key="1">
    <citation type="submission" date="2013-10" db="EMBL/GenBank/DDBJ databases">
        <authorList>
            <person name="Schartl M."/>
            <person name="Warren W."/>
        </authorList>
    </citation>
    <scope>NUCLEOTIDE SEQUENCE [LARGE SCALE GENOMIC DNA]</scope>
    <source>
        <strain evidence="12">female</strain>
    </source>
</reference>
<evidence type="ECO:0000256" key="5">
    <source>
        <dbReference type="ARBA" id="ARBA00023157"/>
    </source>
</evidence>
<evidence type="ECO:0000256" key="6">
    <source>
        <dbReference type="ARBA" id="ARBA00023180"/>
    </source>
</evidence>
<dbReference type="CTD" id="560512"/>
<dbReference type="SMART" id="SM00408">
    <property type="entry name" value="IGc2"/>
    <property type="match status" value="2"/>
</dbReference>
<evidence type="ECO:0000313" key="12">
    <source>
        <dbReference type="Proteomes" id="UP000028760"/>
    </source>
</evidence>
<feature type="domain" description="Ig-like" evidence="10">
    <location>
        <begin position="30"/>
        <end position="137"/>
    </location>
</feature>
<organism evidence="11 12">
    <name type="scientific">Poecilia formosa</name>
    <name type="common">Amazon molly</name>
    <name type="synonym">Limia formosa</name>
    <dbReference type="NCBI Taxonomy" id="48698"/>
    <lineage>
        <taxon>Eukaryota</taxon>
        <taxon>Metazoa</taxon>
        <taxon>Chordata</taxon>
        <taxon>Craniata</taxon>
        <taxon>Vertebrata</taxon>
        <taxon>Euteleostomi</taxon>
        <taxon>Actinopterygii</taxon>
        <taxon>Neopterygii</taxon>
        <taxon>Teleostei</taxon>
        <taxon>Neoteleostei</taxon>
        <taxon>Acanthomorphata</taxon>
        <taxon>Ovalentaria</taxon>
        <taxon>Atherinomorphae</taxon>
        <taxon>Cyprinodontiformes</taxon>
        <taxon>Poeciliidae</taxon>
        <taxon>Poeciliinae</taxon>
        <taxon>Poecilia</taxon>
    </lineage>
</organism>
<dbReference type="GO" id="GO:0007157">
    <property type="term" value="P:heterophilic cell-cell adhesion via plasma membrane cell adhesion molecules"/>
    <property type="evidence" value="ECO:0007669"/>
    <property type="project" value="TreeGrafter"/>
</dbReference>
<feature type="region of interest" description="Disordered" evidence="7">
    <location>
        <begin position="551"/>
        <end position="603"/>
    </location>
</feature>
<feature type="compositionally biased region" description="Basic and acidic residues" evidence="7">
    <location>
        <begin position="463"/>
        <end position="473"/>
    </location>
</feature>
<dbReference type="GeneTree" id="ENSGT00940000157535"/>
<dbReference type="GO" id="GO:0007156">
    <property type="term" value="P:homophilic cell adhesion via plasma membrane adhesion molecules"/>
    <property type="evidence" value="ECO:0007669"/>
    <property type="project" value="TreeGrafter"/>
</dbReference>
<dbReference type="GO" id="GO:0016020">
    <property type="term" value="C:membrane"/>
    <property type="evidence" value="ECO:0007669"/>
    <property type="project" value="UniProtKB-SubCell"/>
</dbReference>
<dbReference type="SUPFAM" id="SSF48726">
    <property type="entry name" value="Immunoglobulin"/>
    <property type="match status" value="2"/>
</dbReference>
<keyword evidence="8" id="KW-0812">Transmembrane</keyword>
<dbReference type="GeneID" id="103140610"/>
<dbReference type="OMA" id="FTWIRKD"/>
<keyword evidence="8" id="KW-1133">Transmembrane helix</keyword>
<dbReference type="Pfam" id="PF07686">
    <property type="entry name" value="V-set"/>
    <property type="match status" value="1"/>
</dbReference>
<dbReference type="RefSeq" id="XP_007555897.1">
    <property type="nucleotide sequence ID" value="XM_007555835.2"/>
</dbReference>
<evidence type="ECO:0000256" key="3">
    <source>
        <dbReference type="ARBA" id="ARBA00022737"/>
    </source>
</evidence>
<feature type="chain" id="PRO_5001920022" evidence="9">
    <location>
        <begin position="25"/>
        <end position="603"/>
    </location>
</feature>
<evidence type="ECO:0000256" key="7">
    <source>
        <dbReference type="SAM" id="MobiDB-lite"/>
    </source>
</evidence>
<feature type="signal peptide" evidence="9">
    <location>
        <begin position="1"/>
        <end position="24"/>
    </location>
</feature>
<dbReference type="AlphaFoldDB" id="A0A096M5U1"/>
<keyword evidence="12" id="KW-1185">Reference proteome</keyword>
<dbReference type="Proteomes" id="UP000028760">
    <property type="component" value="Unassembled WGS sequence"/>
</dbReference>
<dbReference type="SMART" id="SM00409">
    <property type="entry name" value="IG"/>
    <property type="match status" value="2"/>
</dbReference>
<dbReference type="Gene3D" id="2.60.40.10">
    <property type="entry name" value="Immunoglobulins"/>
    <property type="match status" value="3"/>
</dbReference>
<dbReference type="InterPro" id="IPR003598">
    <property type="entry name" value="Ig_sub2"/>
</dbReference>
<dbReference type="eggNOG" id="ENOG502R9I0">
    <property type="taxonomic scope" value="Eukaryota"/>
</dbReference>
<evidence type="ECO:0000256" key="2">
    <source>
        <dbReference type="ARBA" id="ARBA00022729"/>
    </source>
</evidence>
<dbReference type="InterPro" id="IPR051427">
    <property type="entry name" value="Nectin/Nectin-like"/>
</dbReference>
<dbReference type="PROSITE" id="PS50835">
    <property type="entry name" value="IG_LIKE"/>
    <property type="match status" value="2"/>
</dbReference>
<evidence type="ECO:0000256" key="8">
    <source>
        <dbReference type="SAM" id="Phobius"/>
    </source>
</evidence>
<reference evidence="11" key="2">
    <citation type="submission" date="2025-08" db="UniProtKB">
        <authorList>
            <consortium name="Ensembl"/>
        </authorList>
    </citation>
    <scope>IDENTIFICATION</scope>
</reference>
<reference evidence="11" key="3">
    <citation type="submission" date="2025-09" db="UniProtKB">
        <authorList>
            <consortium name="Ensembl"/>
        </authorList>
    </citation>
    <scope>IDENTIFICATION</scope>
</reference>
<evidence type="ECO:0000256" key="1">
    <source>
        <dbReference type="ARBA" id="ARBA00004370"/>
    </source>
</evidence>
<evidence type="ECO:0000256" key="4">
    <source>
        <dbReference type="ARBA" id="ARBA00023136"/>
    </source>
</evidence>
<keyword evidence="4 8" id="KW-0472">Membrane</keyword>
<feature type="transmembrane region" description="Helical" evidence="8">
    <location>
        <begin position="330"/>
        <end position="356"/>
    </location>
</feature>
<dbReference type="InterPro" id="IPR003599">
    <property type="entry name" value="Ig_sub"/>
</dbReference>
<feature type="compositionally biased region" description="Polar residues" evidence="7">
    <location>
        <begin position="571"/>
        <end position="594"/>
    </location>
</feature>
<dbReference type="PANTHER" id="PTHR23277">
    <property type="entry name" value="NECTIN-RELATED"/>
    <property type="match status" value="1"/>
</dbReference>
<evidence type="ECO:0000313" key="11">
    <source>
        <dbReference type="Ensembl" id="ENSPFOP00000026782.1"/>
    </source>
</evidence>
<feature type="domain" description="Ig-like" evidence="10">
    <location>
        <begin position="235"/>
        <end position="320"/>
    </location>
</feature>
<dbReference type="PANTHER" id="PTHR23277:SF11">
    <property type="entry name" value="NECTIN-4"/>
    <property type="match status" value="1"/>
</dbReference>
<dbReference type="Ensembl" id="ENSPFOT00000025827.1">
    <property type="protein sequence ID" value="ENSPFOP00000026782.1"/>
    <property type="gene ID" value="ENSPFOG00000023699.1"/>
</dbReference>
<dbReference type="GO" id="GO:0005912">
    <property type="term" value="C:adherens junction"/>
    <property type="evidence" value="ECO:0007669"/>
    <property type="project" value="TreeGrafter"/>
</dbReference>
<keyword evidence="2 9" id="KW-0732">Signal</keyword>
<dbReference type="STRING" id="48698.ENSPFOP00000026782"/>
<proteinExistence type="predicted"/>
<keyword evidence="3" id="KW-0677">Repeat</keyword>
<comment type="subcellular location">
    <subcellularLocation>
        <location evidence="1">Membrane</location>
    </subcellularLocation>
</comment>
<dbReference type="InterPro" id="IPR036179">
    <property type="entry name" value="Ig-like_dom_sf"/>
</dbReference>
<protein>
    <submittedName>
        <fullName evidence="11">Nectin cell adhesion molecule 4</fullName>
    </submittedName>
</protein>
<dbReference type="Pfam" id="PF13927">
    <property type="entry name" value="Ig_3"/>
    <property type="match status" value="1"/>
</dbReference>
<feature type="region of interest" description="Disordered" evidence="7">
    <location>
        <begin position="422"/>
        <end position="473"/>
    </location>
</feature>
<evidence type="ECO:0000256" key="9">
    <source>
        <dbReference type="SAM" id="SignalP"/>
    </source>
</evidence>